<keyword evidence="3" id="KW-1185">Reference proteome</keyword>
<proteinExistence type="predicted"/>
<reference evidence="2 3" key="1">
    <citation type="submission" date="2021-03" db="EMBL/GenBank/DDBJ databases">
        <title>Sequencing the genomes of 1000 actinobacteria strains.</title>
        <authorList>
            <person name="Klenk H.-P."/>
        </authorList>
    </citation>
    <scope>NUCLEOTIDE SEQUENCE [LARGE SCALE GENOMIC DNA]</scope>
    <source>
        <strain evidence="2 3">DSM 40843</strain>
    </source>
</reference>
<sequence length="321" mass="34269">MGTRSAGLDETAERLSADTRQWVGRHADYLGSPAAHAELPATPHVKALLQLALLCRYWSRLAPTDPSLVGPAAVVEHTWLRSDFPRLLTGDPRYARQFRLMYAALAPAGTATDAHRVALARLEADGFLSPRRKSPYLHLETRFYADLAGAGHRLASYPELYASSLLARAAARRIAEPDVCEVTHTVFYLSDFGLRDPGLTGGDLERAVHVVDRLTEHCVRQGAWDLVAKLVLAQHCLGVDPLSTSSGAAGIRLLARALSSDGAIPGKSVTEQAAANATPVTFFRRAYQATLGTALAMLIVTGGRSTWLPAAGASAAAGGTR</sequence>
<protein>
    <recommendedName>
        <fullName evidence="1">DUF6895 domain-containing protein</fullName>
    </recommendedName>
</protein>
<dbReference type="Pfam" id="PF21836">
    <property type="entry name" value="DUF6895"/>
    <property type="match status" value="1"/>
</dbReference>
<evidence type="ECO:0000313" key="2">
    <source>
        <dbReference type="EMBL" id="MBP2358399.1"/>
    </source>
</evidence>
<gene>
    <name evidence="2" type="ORF">JOF59_000799</name>
</gene>
<organism evidence="2 3">
    <name type="scientific">Streptomyces clavifer</name>
    <dbReference type="NCBI Taxonomy" id="68188"/>
    <lineage>
        <taxon>Bacteria</taxon>
        <taxon>Bacillati</taxon>
        <taxon>Actinomycetota</taxon>
        <taxon>Actinomycetes</taxon>
        <taxon>Kitasatosporales</taxon>
        <taxon>Streptomycetaceae</taxon>
        <taxon>Streptomyces</taxon>
    </lineage>
</organism>
<dbReference type="EMBL" id="JAGINS010000001">
    <property type="protein sequence ID" value="MBP2358399.1"/>
    <property type="molecule type" value="Genomic_DNA"/>
</dbReference>
<dbReference type="InterPro" id="IPR054190">
    <property type="entry name" value="DUF6895"/>
</dbReference>
<evidence type="ECO:0000259" key="1">
    <source>
        <dbReference type="Pfam" id="PF21836"/>
    </source>
</evidence>
<name>A0ABS4V3A7_9ACTN</name>
<accession>A0ABS4V3A7</accession>
<feature type="domain" description="DUF6895" evidence="1">
    <location>
        <begin position="18"/>
        <end position="296"/>
    </location>
</feature>
<comment type="caution">
    <text evidence="2">The sequence shown here is derived from an EMBL/GenBank/DDBJ whole genome shotgun (WGS) entry which is preliminary data.</text>
</comment>
<dbReference type="Proteomes" id="UP001519311">
    <property type="component" value="Unassembled WGS sequence"/>
</dbReference>
<evidence type="ECO:0000313" key="3">
    <source>
        <dbReference type="Proteomes" id="UP001519311"/>
    </source>
</evidence>
<dbReference type="RefSeq" id="WP_209469521.1">
    <property type="nucleotide sequence ID" value="NZ_BMWJ01000002.1"/>
</dbReference>